<evidence type="ECO:0000313" key="13">
    <source>
        <dbReference type="Proteomes" id="UP001190700"/>
    </source>
</evidence>
<dbReference type="InterPro" id="IPR000800">
    <property type="entry name" value="Notch_dom"/>
</dbReference>
<sequence length="524" mass="56137">MHTLAFLLAAICAVTSVQCASPACRDSSMETIPCNFLLASGSGTGYSGDEGQGFFDGVFVYDAANGYFSLKAPWDGSKTCFLYQTAEYWILGTDEASALAVLLSRSPAPSPSCGPSSKPTSRATSAVTATTTLASISPFSSSSDSFPTPPPSPLPPPSPPSPPPPPSPSPPPPEPEEYAYQRSCSYTCRSKKNNGQCDGECNNPDCGFDGGDCCKASGGRVPSGSAGRSYPLVCQDPRYSLTDQGLESYRVDYHHPRCRKALRDQGSCGSCYAFAVATAQNLQMCKARHADHQHLIAPQYIESCLAGDRSGPAKPQQENCRGGTPWLVTQQLGKGGLGTEACYPYQYGGYGYSSGARWISCDATYNKRSTSACAKADKAIISKEKISTGKIFIGDNQKYDNDEVFEKIKAVLTTAGPMSFTFNTYESFDDWRFKYGPHLYPYGRNPNSDMPGSRRGGHAMTLMGYGEYLVLLPTVLLTSLHWIVLVWTAHFSLPGVLLMSVGSLLTMGPAVGPDSVTFHSSASY</sequence>
<evidence type="ECO:0000256" key="5">
    <source>
        <dbReference type="ARBA" id="ARBA00023157"/>
    </source>
</evidence>
<evidence type="ECO:0000259" key="11">
    <source>
        <dbReference type="PROSITE" id="PS50258"/>
    </source>
</evidence>
<dbReference type="InterPro" id="IPR038765">
    <property type="entry name" value="Papain-like_cys_pep_sf"/>
</dbReference>
<evidence type="ECO:0000256" key="10">
    <source>
        <dbReference type="SAM" id="SignalP"/>
    </source>
</evidence>
<dbReference type="GO" id="GO:0008234">
    <property type="term" value="F:cysteine-type peptidase activity"/>
    <property type="evidence" value="ECO:0007669"/>
    <property type="project" value="InterPro"/>
</dbReference>
<feature type="compositionally biased region" description="Low complexity" evidence="8">
    <location>
        <begin position="136"/>
        <end position="146"/>
    </location>
</feature>
<dbReference type="Gene3D" id="4.10.470.20">
    <property type="match status" value="1"/>
</dbReference>
<feature type="transmembrane region" description="Helical" evidence="9">
    <location>
        <begin position="468"/>
        <end position="489"/>
    </location>
</feature>
<evidence type="ECO:0000256" key="6">
    <source>
        <dbReference type="ARBA" id="ARBA00023180"/>
    </source>
</evidence>
<evidence type="ECO:0000256" key="1">
    <source>
        <dbReference type="ARBA" id="ARBA00022692"/>
    </source>
</evidence>
<keyword evidence="4 9" id="KW-0472">Membrane</keyword>
<dbReference type="SMART" id="SM00004">
    <property type="entry name" value="NL"/>
    <property type="match status" value="1"/>
</dbReference>
<protein>
    <recommendedName>
        <fullName evidence="11">LNR domain-containing protein</fullName>
    </recommendedName>
</protein>
<dbReference type="InterPro" id="IPR035993">
    <property type="entry name" value="Notch-like_dom_sf"/>
</dbReference>
<dbReference type="InterPro" id="IPR000169">
    <property type="entry name" value="Pept_cys_AS"/>
</dbReference>
<keyword evidence="2" id="KW-0677">Repeat</keyword>
<feature type="domain" description="LNR" evidence="11">
    <location>
        <begin position="176"/>
        <end position="213"/>
    </location>
</feature>
<keyword evidence="13" id="KW-1185">Reference proteome</keyword>
<dbReference type="AlphaFoldDB" id="A0AAE0BFD3"/>
<keyword evidence="10" id="KW-0732">Signal</keyword>
<feature type="signal peptide" evidence="10">
    <location>
        <begin position="1"/>
        <end position="19"/>
    </location>
</feature>
<feature type="compositionally biased region" description="Pro residues" evidence="8">
    <location>
        <begin position="147"/>
        <end position="173"/>
    </location>
</feature>
<feature type="chain" id="PRO_5042140614" description="LNR domain-containing protein" evidence="10">
    <location>
        <begin position="20"/>
        <end position="524"/>
    </location>
</feature>
<dbReference type="GO" id="GO:0012505">
    <property type="term" value="C:endomembrane system"/>
    <property type="evidence" value="ECO:0007669"/>
    <property type="project" value="UniProtKB-SubCell"/>
</dbReference>
<evidence type="ECO:0000256" key="7">
    <source>
        <dbReference type="ARBA" id="ARBA00046288"/>
    </source>
</evidence>
<dbReference type="PROSITE" id="PS00139">
    <property type="entry name" value="THIOL_PROTEASE_CYS"/>
    <property type="match status" value="1"/>
</dbReference>
<feature type="region of interest" description="Disordered" evidence="8">
    <location>
        <begin position="136"/>
        <end position="178"/>
    </location>
</feature>
<proteinExistence type="predicted"/>
<comment type="caution">
    <text evidence="12">The sequence shown here is derived from an EMBL/GenBank/DDBJ whole genome shotgun (WGS) entry which is preliminary data.</text>
</comment>
<dbReference type="EMBL" id="LGRX02035409">
    <property type="protein sequence ID" value="KAK3234959.1"/>
    <property type="molecule type" value="Genomic_DNA"/>
</dbReference>
<name>A0AAE0BFD3_9CHLO</name>
<dbReference type="Gene3D" id="3.90.70.10">
    <property type="entry name" value="Cysteine proteinases"/>
    <property type="match status" value="1"/>
</dbReference>
<dbReference type="PROSITE" id="PS50258">
    <property type="entry name" value="LNR"/>
    <property type="match status" value="1"/>
</dbReference>
<dbReference type="Proteomes" id="UP001190700">
    <property type="component" value="Unassembled WGS sequence"/>
</dbReference>
<keyword evidence="1 9" id="KW-0812">Transmembrane</keyword>
<gene>
    <name evidence="12" type="ORF">CYMTET_54809</name>
</gene>
<reference evidence="12 13" key="1">
    <citation type="journal article" date="2015" name="Genome Biol. Evol.">
        <title>Comparative Genomics of a Bacterivorous Green Alga Reveals Evolutionary Causalities and Consequences of Phago-Mixotrophic Mode of Nutrition.</title>
        <authorList>
            <person name="Burns J.A."/>
            <person name="Paasch A."/>
            <person name="Narechania A."/>
            <person name="Kim E."/>
        </authorList>
    </citation>
    <scope>NUCLEOTIDE SEQUENCE [LARGE SCALE GENOMIC DNA]</scope>
    <source>
        <strain evidence="12 13">PLY_AMNH</strain>
    </source>
</reference>
<evidence type="ECO:0000313" key="12">
    <source>
        <dbReference type="EMBL" id="KAK3234959.1"/>
    </source>
</evidence>
<dbReference type="SUPFAM" id="SSF90193">
    <property type="entry name" value="Notch domain"/>
    <property type="match status" value="1"/>
</dbReference>
<accession>A0AAE0BFD3</accession>
<organism evidence="12 13">
    <name type="scientific">Cymbomonas tetramitiformis</name>
    <dbReference type="NCBI Taxonomy" id="36881"/>
    <lineage>
        <taxon>Eukaryota</taxon>
        <taxon>Viridiplantae</taxon>
        <taxon>Chlorophyta</taxon>
        <taxon>Pyramimonadophyceae</taxon>
        <taxon>Pyramimonadales</taxon>
        <taxon>Pyramimonadaceae</taxon>
        <taxon>Cymbomonas</taxon>
    </lineage>
</organism>
<dbReference type="InterPro" id="IPR000668">
    <property type="entry name" value="Peptidase_C1A_C"/>
</dbReference>
<dbReference type="GO" id="GO:0006508">
    <property type="term" value="P:proteolysis"/>
    <property type="evidence" value="ECO:0007669"/>
    <property type="project" value="InterPro"/>
</dbReference>
<evidence type="ECO:0000256" key="8">
    <source>
        <dbReference type="SAM" id="MobiDB-lite"/>
    </source>
</evidence>
<keyword evidence="3 9" id="KW-1133">Transmembrane helix</keyword>
<keyword evidence="6" id="KW-0325">Glycoprotein</keyword>
<keyword evidence="5" id="KW-1015">Disulfide bond</keyword>
<dbReference type="SMART" id="SM00645">
    <property type="entry name" value="Pept_C1"/>
    <property type="match status" value="1"/>
</dbReference>
<evidence type="ECO:0000256" key="2">
    <source>
        <dbReference type="ARBA" id="ARBA00022737"/>
    </source>
</evidence>
<comment type="subcellular location">
    <subcellularLocation>
        <location evidence="7">Endomembrane system</location>
        <topology evidence="7">Single-pass type I membrane protein</topology>
    </subcellularLocation>
</comment>
<dbReference type="Pfam" id="PF00066">
    <property type="entry name" value="Notch"/>
    <property type="match status" value="1"/>
</dbReference>
<evidence type="ECO:0000256" key="4">
    <source>
        <dbReference type="ARBA" id="ARBA00023136"/>
    </source>
</evidence>
<dbReference type="SUPFAM" id="SSF54001">
    <property type="entry name" value="Cysteine proteinases"/>
    <property type="match status" value="1"/>
</dbReference>
<dbReference type="Pfam" id="PF00112">
    <property type="entry name" value="Peptidase_C1"/>
    <property type="match status" value="1"/>
</dbReference>
<evidence type="ECO:0000256" key="9">
    <source>
        <dbReference type="SAM" id="Phobius"/>
    </source>
</evidence>
<evidence type="ECO:0000256" key="3">
    <source>
        <dbReference type="ARBA" id="ARBA00022989"/>
    </source>
</evidence>